<comment type="caution">
    <text evidence="2">The sequence shown here is derived from an EMBL/GenBank/DDBJ whole genome shotgun (WGS) entry which is preliminary data.</text>
</comment>
<accession>A0A9P5C150</accession>
<dbReference type="OrthoDB" id="3785820at2759"/>
<reference evidence="2" key="1">
    <citation type="submission" date="2019-04" db="EMBL/GenBank/DDBJ databases">
        <title>Sequencing of skin fungus with MAO and IRED activity.</title>
        <authorList>
            <person name="Marsaioli A.J."/>
            <person name="Bonatto J.M.C."/>
            <person name="Reis Junior O."/>
        </authorList>
    </citation>
    <scope>NUCLEOTIDE SEQUENCE</scope>
    <source>
        <strain evidence="2">28M1</strain>
    </source>
</reference>
<dbReference type="Proteomes" id="UP000758155">
    <property type="component" value="Unassembled WGS sequence"/>
</dbReference>
<keyword evidence="3" id="KW-1185">Reference proteome</keyword>
<evidence type="ECO:0000313" key="3">
    <source>
        <dbReference type="Proteomes" id="UP000758155"/>
    </source>
</evidence>
<proteinExistence type="predicted"/>
<dbReference type="AlphaFoldDB" id="A0A9P5C150"/>
<evidence type="ECO:0000256" key="1">
    <source>
        <dbReference type="SAM" id="MobiDB-lite"/>
    </source>
</evidence>
<organism evidence="2 3">
    <name type="scientific">Didymella heteroderae</name>
    <dbReference type="NCBI Taxonomy" id="1769908"/>
    <lineage>
        <taxon>Eukaryota</taxon>
        <taxon>Fungi</taxon>
        <taxon>Dikarya</taxon>
        <taxon>Ascomycota</taxon>
        <taxon>Pezizomycotina</taxon>
        <taxon>Dothideomycetes</taxon>
        <taxon>Pleosporomycetidae</taxon>
        <taxon>Pleosporales</taxon>
        <taxon>Pleosporineae</taxon>
        <taxon>Didymellaceae</taxon>
        <taxon>Didymella</taxon>
    </lineage>
</organism>
<evidence type="ECO:0000313" key="2">
    <source>
        <dbReference type="EMBL" id="KAF3039578.1"/>
    </source>
</evidence>
<gene>
    <name evidence="2" type="ORF">E8E12_008730</name>
</gene>
<sequence>MHNDSAQYTLDDGPRGEPGTTAYYKSWPFRQKVNEGKAIVTKKEDEVSEDLDDSADEDYIEKRKLINKRESLIMVFSRKNIRRESTQRKVNERLQRSNRGMKFMRKLEEKKPLFEWD</sequence>
<protein>
    <submittedName>
        <fullName evidence="2">Uncharacterized protein</fullName>
    </submittedName>
</protein>
<name>A0A9P5C150_9PLEO</name>
<dbReference type="EMBL" id="SWKV01000030">
    <property type="protein sequence ID" value="KAF3039578.1"/>
    <property type="molecule type" value="Genomic_DNA"/>
</dbReference>
<feature type="region of interest" description="Disordered" evidence="1">
    <location>
        <begin position="1"/>
        <end position="23"/>
    </location>
</feature>